<evidence type="ECO:0000256" key="1">
    <source>
        <dbReference type="ARBA" id="ARBA00022536"/>
    </source>
</evidence>
<dbReference type="InterPro" id="IPR011042">
    <property type="entry name" value="6-blade_b-propeller_TolB-like"/>
</dbReference>
<feature type="compositionally biased region" description="Basic and acidic residues" evidence="7">
    <location>
        <begin position="343"/>
        <end position="357"/>
    </location>
</feature>
<dbReference type="Gene3D" id="2.120.10.30">
    <property type="entry name" value="TolB, C-terminal domain"/>
    <property type="match status" value="1"/>
</dbReference>
<dbReference type="InterPro" id="IPR000033">
    <property type="entry name" value="LDLR_classB_rpt"/>
</dbReference>
<feature type="region of interest" description="Disordered" evidence="7">
    <location>
        <begin position="326"/>
        <end position="365"/>
    </location>
</feature>
<dbReference type="OrthoDB" id="8831087at2759"/>
<dbReference type="AlphaFoldDB" id="A0A7R9KUE1"/>
<evidence type="ECO:0008006" key="11">
    <source>
        <dbReference type="Google" id="ProtNLM"/>
    </source>
</evidence>
<feature type="compositionally biased region" description="Basic and acidic residues" evidence="7">
    <location>
        <begin position="442"/>
        <end position="453"/>
    </location>
</feature>
<name>A0A7R9KUE1_9ACAR</name>
<keyword evidence="1" id="KW-0245">EGF-like domain</keyword>
<keyword evidence="10" id="KW-1185">Reference proteome</keyword>
<keyword evidence="8" id="KW-0472">Membrane</keyword>
<dbReference type="GO" id="GO:0060070">
    <property type="term" value="P:canonical Wnt signaling pathway"/>
    <property type="evidence" value="ECO:0007669"/>
    <property type="project" value="TreeGrafter"/>
</dbReference>
<keyword evidence="5" id="KW-0325">Glycoprotein</keyword>
<gene>
    <name evidence="9" type="ORF">OSB1V03_LOCUS10049</name>
</gene>
<dbReference type="Proteomes" id="UP000759131">
    <property type="component" value="Unassembled WGS sequence"/>
</dbReference>
<evidence type="ECO:0000256" key="2">
    <source>
        <dbReference type="ARBA" id="ARBA00022729"/>
    </source>
</evidence>
<dbReference type="SUPFAM" id="SSF57196">
    <property type="entry name" value="EGF/Laminin"/>
    <property type="match status" value="1"/>
</dbReference>
<feature type="transmembrane region" description="Helical" evidence="8">
    <location>
        <begin position="373"/>
        <end position="396"/>
    </location>
</feature>
<proteinExistence type="predicted"/>
<dbReference type="GO" id="GO:0042813">
    <property type="term" value="F:Wnt receptor activity"/>
    <property type="evidence" value="ECO:0007669"/>
    <property type="project" value="TreeGrafter"/>
</dbReference>
<evidence type="ECO:0000313" key="10">
    <source>
        <dbReference type="Proteomes" id="UP000759131"/>
    </source>
</evidence>
<feature type="region of interest" description="Disordered" evidence="7">
    <location>
        <begin position="432"/>
        <end position="453"/>
    </location>
</feature>
<feature type="repeat" description="LDL-receptor class B" evidence="6">
    <location>
        <begin position="115"/>
        <end position="158"/>
    </location>
</feature>
<dbReference type="PANTHER" id="PTHR46513">
    <property type="entry name" value="VITELLOGENIN RECEPTOR-LIKE PROTEIN-RELATED-RELATED"/>
    <property type="match status" value="1"/>
</dbReference>
<evidence type="ECO:0000256" key="3">
    <source>
        <dbReference type="ARBA" id="ARBA00022737"/>
    </source>
</evidence>
<dbReference type="PROSITE" id="PS51120">
    <property type="entry name" value="LDLRB"/>
    <property type="match status" value="3"/>
</dbReference>
<dbReference type="Pfam" id="PF00058">
    <property type="entry name" value="Ldl_recept_b"/>
    <property type="match status" value="2"/>
</dbReference>
<reference evidence="9" key="1">
    <citation type="submission" date="2020-11" db="EMBL/GenBank/DDBJ databases">
        <authorList>
            <person name="Tran Van P."/>
        </authorList>
    </citation>
    <scope>NUCLEOTIDE SEQUENCE</scope>
</reference>
<dbReference type="InterPro" id="IPR050778">
    <property type="entry name" value="Cueball_EGF_LRP_Nidogen"/>
</dbReference>
<evidence type="ECO:0000256" key="8">
    <source>
        <dbReference type="SAM" id="Phobius"/>
    </source>
</evidence>
<protein>
    <recommendedName>
        <fullName evidence="11">Vitellogenin receptor</fullName>
    </recommendedName>
</protein>
<keyword evidence="3" id="KW-0677">Repeat</keyword>
<evidence type="ECO:0000256" key="6">
    <source>
        <dbReference type="PROSITE-ProRule" id="PRU00461"/>
    </source>
</evidence>
<feature type="repeat" description="LDL-receptor class B" evidence="6">
    <location>
        <begin position="159"/>
        <end position="201"/>
    </location>
</feature>
<sequence>MINTNQYFPVYNSLTQTVGIDYFGTEDRVYWVDLDKTHSGVYSVRLSGKDFKAVHTTGLKSPEDLAIDWMGGNIYITDAELNKIVVCNIDGEFCNSGLFEELDLPRGIVVEPSEGRLFWSEWGKRPGIYTAGMDGSNKRHLISDEIVWPNGLALDVVSNRLYWSEAKYGRIEFLDLETNHRRVVLQDKIFHPFSLAVFEDSLYWSDWITYSLDMSNKFTGHNQTTLVREMNEHIMGVHVFHPLAQKLSYNPCLSHKCSHMCVLAPNKGYTCVCPDQLILSKDRKTCQQMPATIATTTTEMVTSSPIVHKDVIQVVTRQPKSRIFNTESNTKSSNKKSLKVKSVTKDVTPEVTRHPDIKASNSEAETDPSVSNMGWITLLVAVMIVAIIVLLITVIIKRDDYREVRNVLYSRTDQLKYAVSLQNPLFRKAFRRQADEEEPLTEDNKSLHEGDKY</sequence>
<dbReference type="SUPFAM" id="SSF63825">
    <property type="entry name" value="YWTD domain"/>
    <property type="match status" value="1"/>
</dbReference>
<dbReference type="GO" id="GO:0005886">
    <property type="term" value="C:plasma membrane"/>
    <property type="evidence" value="ECO:0007669"/>
    <property type="project" value="TreeGrafter"/>
</dbReference>
<keyword evidence="8" id="KW-0812">Transmembrane</keyword>
<feature type="repeat" description="LDL-receptor class B" evidence="6">
    <location>
        <begin position="27"/>
        <end position="71"/>
    </location>
</feature>
<organism evidence="9">
    <name type="scientific">Medioppia subpectinata</name>
    <dbReference type="NCBI Taxonomy" id="1979941"/>
    <lineage>
        <taxon>Eukaryota</taxon>
        <taxon>Metazoa</taxon>
        <taxon>Ecdysozoa</taxon>
        <taxon>Arthropoda</taxon>
        <taxon>Chelicerata</taxon>
        <taxon>Arachnida</taxon>
        <taxon>Acari</taxon>
        <taxon>Acariformes</taxon>
        <taxon>Sarcoptiformes</taxon>
        <taxon>Oribatida</taxon>
        <taxon>Brachypylina</taxon>
        <taxon>Oppioidea</taxon>
        <taxon>Oppiidae</taxon>
        <taxon>Medioppia</taxon>
    </lineage>
</organism>
<keyword evidence="2" id="KW-0732">Signal</keyword>
<evidence type="ECO:0000256" key="4">
    <source>
        <dbReference type="ARBA" id="ARBA00023157"/>
    </source>
</evidence>
<dbReference type="EMBL" id="OC861670">
    <property type="protein sequence ID" value="CAD7629634.1"/>
    <property type="molecule type" value="Genomic_DNA"/>
</dbReference>
<dbReference type="FunFam" id="2.120.10.30:FF:000241">
    <property type="entry name" value="Low-density lipoprotein receptor-related protein 6"/>
    <property type="match status" value="1"/>
</dbReference>
<keyword evidence="4" id="KW-1015">Disulfide bond</keyword>
<dbReference type="GO" id="GO:0017147">
    <property type="term" value="F:Wnt-protein binding"/>
    <property type="evidence" value="ECO:0007669"/>
    <property type="project" value="TreeGrafter"/>
</dbReference>
<evidence type="ECO:0000256" key="5">
    <source>
        <dbReference type="ARBA" id="ARBA00023180"/>
    </source>
</evidence>
<evidence type="ECO:0000256" key="7">
    <source>
        <dbReference type="SAM" id="MobiDB-lite"/>
    </source>
</evidence>
<accession>A0A7R9KUE1</accession>
<dbReference type="EMBL" id="CAJPIZ010007095">
    <property type="protein sequence ID" value="CAG2110064.1"/>
    <property type="molecule type" value="Genomic_DNA"/>
</dbReference>
<keyword evidence="8" id="KW-1133">Transmembrane helix</keyword>
<evidence type="ECO:0000313" key="9">
    <source>
        <dbReference type="EMBL" id="CAD7629634.1"/>
    </source>
</evidence>
<dbReference type="SMART" id="SM00135">
    <property type="entry name" value="LY"/>
    <property type="match status" value="5"/>
</dbReference>
<dbReference type="PANTHER" id="PTHR46513:SF13">
    <property type="entry name" value="EGF-LIKE DOMAIN-CONTAINING PROTEIN"/>
    <property type="match status" value="1"/>
</dbReference>